<accession>A0A7C3MC97</accession>
<gene>
    <name evidence="1" type="ORF">ENW66_03460</name>
</gene>
<comment type="caution">
    <text evidence="1">The sequence shown here is derived from an EMBL/GenBank/DDBJ whole genome shotgun (WGS) entry which is preliminary data.</text>
</comment>
<reference evidence="1" key="1">
    <citation type="journal article" date="2020" name="mSystems">
        <title>Genome- and Community-Level Interaction Insights into Carbon Utilization and Element Cycling Functions of Hydrothermarchaeota in Hydrothermal Sediment.</title>
        <authorList>
            <person name="Zhou Z."/>
            <person name="Liu Y."/>
            <person name="Xu W."/>
            <person name="Pan J."/>
            <person name="Luo Z.H."/>
            <person name="Li M."/>
        </authorList>
    </citation>
    <scope>NUCLEOTIDE SEQUENCE [LARGE SCALE GENOMIC DNA]</scope>
    <source>
        <strain evidence="1">SpSt-87</strain>
    </source>
</reference>
<dbReference type="EMBL" id="DTLB01000020">
    <property type="protein sequence ID" value="HFW31995.1"/>
    <property type="molecule type" value="Genomic_DNA"/>
</dbReference>
<dbReference type="AlphaFoldDB" id="A0A7C3MC97"/>
<sequence>MPINVWIATSYVIEFVQSLFVLNAEIFRIIAENETLAERTAENIYYLSGFLKYFSEVLRDTVNILAQNETLMRYSVGIWQKVATNATYVFGDDDAQWGIAYIWRKGYECIQPGFYCEWQAPSLTYQSLQFFKWLFAALAEVGKKLPLVYT</sequence>
<organism evidence="1">
    <name type="scientific">Archaeoglobus fulgidus</name>
    <dbReference type="NCBI Taxonomy" id="2234"/>
    <lineage>
        <taxon>Archaea</taxon>
        <taxon>Methanobacteriati</taxon>
        <taxon>Methanobacteriota</taxon>
        <taxon>Archaeoglobi</taxon>
        <taxon>Archaeoglobales</taxon>
        <taxon>Archaeoglobaceae</taxon>
        <taxon>Archaeoglobus</taxon>
    </lineage>
</organism>
<protein>
    <submittedName>
        <fullName evidence="1">Uncharacterized protein</fullName>
    </submittedName>
</protein>
<name>A0A7C3MC97_ARCFL</name>
<proteinExistence type="predicted"/>
<evidence type="ECO:0000313" key="1">
    <source>
        <dbReference type="EMBL" id="HFW31995.1"/>
    </source>
</evidence>